<evidence type="ECO:0000313" key="11">
    <source>
        <dbReference type="Ensembl" id="ENSHCOP00000004127.1"/>
    </source>
</evidence>
<dbReference type="SUPFAM" id="SSF46785">
    <property type="entry name" value="Winged helix' DNA-binding domain"/>
    <property type="match status" value="1"/>
</dbReference>
<dbReference type="GeneTree" id="ENSGT00940000164281"/>
<name>A0A3Q2XJT9_HIPCM</name>
<proteinExistence type="predicted"/>
<feature type="domain" description="Fork-head" evidence="10">
    <location>
        <begin position="29"/>
        <end position="123"/>
    </location>
</feature>
<dbReference type="InterPro" id="IPR030456">
    <property type="entry name" value="TF_fork_head_CS_2"/>
</dbReference>
<evidence type="ECO:0000256" key="1">
    <source>
        <dbReference type="ARBA" id="ARBA00004123"/>
    </source>
</evidence>
<dbReference type="InterPro" id="IPR001766">
    <property type="entry name" value="Fork_head_dom"/>
</dbReference>
<dbReference type="InterPro" id="IPR018122">
    <property type="entry name" value="TF_fork_head_CS_1"/>
</dbReference>
<keyword evidence="5 8" id="KW-0238">DNA-binding</keyword>
<protein>
    <recommendedName>
        <fullName evidence="7">Forkhead box protein L2</fullName>
    </recommendedName>
</protein>
<organism evidence="11 12">
    <name type="scientific">Hippocampus comes</name>
    <name type="common">Tiger tail seahorse</name>
    <dbReference type="NCBI Taxonomy" id="109280"/>
    <lineage>
        <taxon>Eukaryota</taxon>
        <taxon>Metazoa</taxon>
        <taxon>Chordata</taxon>
        <taxon>Craniata</taxon>
        <taxon>Vertebrata</taxon>
        <taxon>Euteleostomi</taxon>
        <taxon>Actinopterygii</taxon>
        <taxon>Neopterygii</taxon>
        <taxon>Teleostei</taxon>
        <taxon>Neoteleostei</taxon>
        <taxon>Acanthomorphata</taxon>
        <taxon>Syngnathiaria</taxon>
        <taxon>Syngnathiformes</taxon>
        <taxon>Syngnathoidei</taxon>
        <taxon>Syngnathidae</taxon>
        <taxon>Hippocampus</taxon>
    </lineage>
</organism>
<dbReference type="PANTHER" id="PTHR11829">
    <property type="entry name" value="FORKHEAD BOX PROTEIN"/>
    <property type="match status" value="1"/>
</dbReference>
<comment type="subcellular location">
    <subcellularLocation>
        <location evidence="1 8">Nucleus</location>
    </subcellularLocation>
</comment>
<reference evidence="11" key="2">
    <citation type="submission" date="2025-09" db="UniProtKB">
        <authorList>
            <consortium name="Ensembl"/>
        </authorList>
    </citation>
    <scope>IDENTIFICATION</scope>
</reference>
<dbReference type="PROSITE" id="PS00658">
    <property type="entry name" value="FORK_HEAD_2"/>
    <property type="match status" value="1"/>
</dbReference>
<dbReference type="GO" id="GO:0030154">
    <property type="term" value="P:cell differentiation"/>
    <property type="evidence" value="ECO:0007669"/>
    <property type="project" value="UniProtKB-KW"/>
</dbReference>
<evidence type="ECO:0000256" key="7">
    <source>
        <dbReference type="ARBA" id="ARBA00034872"/>
    </source>
</evidence>
<evidence type="ECO:0000256" key="2">
    <source>
        <dbReference type="ARBA" id="ARBA00022499"/>
    </source>
</evidence>
<accession>A0A3Q2XJT9</accession>
<feature type="region of interest" description="Disordered" evidence="9">
    <location>
        <begin position="1"/>
        <end position="27"/>
    </location>
</feature>
<sequence length="277" mass="31819">LVGFEDAFTSTRPETKGTGMEEENRREKRPPYSYAALIAMAIDNSSAKRETLSGIYDYITSKFPFYQSNEKGWKNSVRHNLSLNDCFVKVPREGCGSRRGNYWMLDRAFEDIFEEGKLRRRRHSVRRPLSNLSSSSYPNYPTTYSSSLWTVSQPTSPQPSFYHTGPLLQHHTGFSDSPPVSPYLMPPCFHSVPFPVYQQQLLPQDEYQNGTVNSTLDTEMGQYVYQYLPGMGPCQAAVDYYIKHQNRQLRSVLLSKHLKHTQESLKGFIKVCADLEK</sequence>
<dbReference type="AlphaFoldDB" id="A0A3Q2XJT9"/>
<dbReference type="PROSITE" id="PS50039">
    <property type="entry name" value="FORK_HEAD_3"/>
    <property type="match status" value="1"/>
</dbReference>
<dbReference type="PANTHER" id="PTHR11829:SF411">
    <property type="entry name" value="FORKHEAD BOX PROTEIN L2"/>
    <property type="match status" value="1"/>
</dbReference>
<dbReference type="GO" id="GO:0000978">
    <property type="term" value="F:RNA polymerase II cis-regulatory region sequence-specific DNA binding"/>
    <property type="evidence" value="ECO:0007669"/>
    <property type="project" value="TreeGrafter"/>
</dbReference>
<dbReference type="Ensembl" id="ENSHCOT00000007572.1">
    <property type="protein sequence ID" value="ENSHCOP00000004127.1"/>
    <property type="gene ID" value="ENSHCOG00000005525.1"/>
</dbReference>
<dbReference type="InterPro" id="IPR050211">
    <property type="entry name" value="FOX_domain-containing"/>
</dbReference>
<dbReference type="PROSITE" id="PS00657">
    <property type="entry name" value="FORK_HEAD_1"/>
    <property type="match status" value="1"/>
</dbReference>
<dbReference type="Gene3D" id="1.10.10.10">
    <property type="entry name" value="Winged helix-like DNA-binding domain superfamily/Winged helix DNA-binding domain"/>
    <property type="match status" value="1"/>
</dbReference>
<evidence type="ECO:0000256" key="9">
    <source>
        <dbReference type="SAM" id="MobiDB-lite"/>
    </source>
</evidence>
<dbReference type="PRINTS" id="PR00053">
    <property type="entry name" value="FORKHEAD"/>
</dbReference>
<keyword evidence="12" id="KW-1185">Reference proteome</keyword>
<reference evidence="11" key="1">
    <citation type="submission" date="2025-08" db="UniProtKB">
        <authorList>
            <consortium name="Ensembl"/>
        </authorList>
    </citation>
    <scope>IDENTIFICATION</scope>
</reference>
<dbReference type="InterPro" id="IPR036388">
    <property type="entry name" value="WH-like_DNA-bd_sf"/>
</dbReference>
<dbReference type="GO" id="GO:0000981">
    <property type="term" value="F:DNA-binding transcription factor activity, RNA polymerase II-specific"/>
    <property type="evidence" value="ECO:0007669"/>
    <property type="project" value="TreeGrafter"/>
</dbReference>
<evidence type="ECO:0000256" key="3">
    <source>
        <dbReference type="ARBA" id="ARBA00022782"/>
    </source>
</evidence>
<evidence type="ECO:0000256" key="4">
    <source>
        <dbReference type="ARBA" id="ARBA00022843"/>
    </source>
</evidence>
<evidence type="ECO:0000313" key="12">
    <source>
        <dbReference type="Proteomes" id="UP000264820"/>
    </source>
</evidence>
<evidence type="ECO:0000256" key="8">
    <source>
        <dbReference type="PROSITE-ProRule" id="PRU00089"/>
    </source>
</evidence>
<evidence type="ECO:0000259" key="10">
    <source>
        <dbReference type="PROSITE" id="PS50039"/>
    </source>
</evidence>
<dbReference type="FunFam" id="1.10.10.10:FF:000071">
    <property type="entry name" value="Forkhead box F1"/>
    <property type="match status" value="1"/>
</dbReference>
<feature type="DNA-binding region" description="Fork-head" evidence="8">
    <location>
        <begin position="29"/>
        <end position="123"/>
    </location>
</feature>
<keyword evidence="4" id="KW-0832">Ubl conjugation</keyword>
<evidence type="ECO:0000256" key="5">
    <source>
        <dbReference type="ARBA" id="ARBA00023125"/>
    </source>
</evidence>
<dbReference type="GO" id="GO:0009653">
    <property type="term" value="P:anatomical structure morphogenesis"/>
    <property type="evidence" value="ECO:0007669"/>
    <property type="project" value="TreeGrafter"/>
</dbReference>
<dbReference type="Pfam" id="PF00250">
    <property type="entry name" value="Forkhead"/>
    <property type="match status" value="1"/>
</dbReference>
<evidence type="ECO:0000256" key="6">
    <source>
        <dbReference type="ARBA" id="ARBA00023242"/>
    </source>
</evidence>
<keyword evidence="6 8" id="KW-0539">Nucleus</keyword>
<keyword evidence="2" id="KW-1017">Isopeptide bond</keyword>
<dbReference type="SMART" id="SM00339">
    <property type="entry name" value="FH"/>
    <property type="match status" value="1"/>
</dbReference>
<dbReference type="GO" id="GO:0005634">
    <property type="term" value="C:nucleus"/>
    <property type="evidence" value="ECO:0007669"/>
    <property type="project" value="UniProtKB-SubCell"/>
</dbReference>
<keyword evidence="3" id="KW-0221">Differentiation</keyword>
<dbReference type="InterPro" id="IPR036390">
    <property type="entry name" value="WH_DNA-bd_sf"/>
</dbReference>
<dbReference type="Proteomes" id="UP000264820">
    <property type="component" value="Unplaced"/>
</dbReference>